<gene>
    <name evidence="2" type="ORF">SLS58_010135</name>
</gene>
<organism evidence="2 3">
    <name type="scientific">Diplodia intermedia</name>
    <dbReference type="NCBI Taxonomy" id="856260"/>
    <lineage>
        <taxon>Eukaryota</taxon>
        <taxon>Fungi</taxon>
        <taxon>Dikarya</taxon>
        <taxon>Ascomycota</taxon>
        <taxon>Pezizomycotina</taxon>
        <taxon>Dothideomycetes</taxon>
        <taxon>Dothideomycetes incertae sedis</taxon>
        <taxon>Botryosphaeriales</taxon>
        <taxon>Botryosphaeriaceae</taxon>
        <taxon>Diplodia</taxon>
    </lineage>
</organism>
<protein>
    <submittedName>
        <fullName evidence="2">Uncharacterized protein</fullName>
    </submittedName>
</protein>
<feature type="compositionally biased region" description="Basic and acidic residues" evidence="1">
    <location>
        <begin position="62"/>
        <end position="73"/>
    </location>
</feature>
<sequence>MANLLKNKAVWVVGGALSLFYMVPKFSGNSDNVFETPGVQNIGDRWSAGGGTPTHTPAGATKRGDPHHNESSRDGSTSVNSEHFKDKHADQRHGEPGPIAKAWNTAHYGRTGPPYP</sequence>
<feature type="compositionally biased region" description="Basic and acidic residues" evidence="1">
    <location>
        <begin position="82"/>
        <end position="95"/>
    </location>
</feature>
<feature type="region of interest" description="Disordered" evidence="1">
    <location>
        <begin position="34"/>
        <end position="116"/>
    </location>
</feature>
<evidence type="ECO:0000313" key="2">
    <source>
        <dbReference type="EMBL" id="KAL1635697.1"/>
    </source>
</evidence>
<keyword evidence="3" id="KW-1185">Reference proteome</keyword>
<dbReference type="EMBL" id="JAKEKT020000111">
    <property type="protein sequence ID" value="KAL1635697.1"/>
    <property type="molecule type" value="Genomic_DNA"/>
</dbReference>
<accession>A0ABR3T870</accession>
<dbReference type="Proteomes" id="UP001521184">
    <property type="component" value="Unassembled WGS sequence"/>
</dbReference>
<evidence type="ECO:0000256" key="1">
    <source>
        <dbReference type="SAM" id="MobiDB-lite"/>
    </source>
</evidence>
<comment type="caution">
    <text evidence="2">The sequence shown here is derived from an EMBL/GenBank/DDBJ whole genome shotgun (WGS) entry which is preliminary data.</text>
</comment>
<name>A0ABR3T870_9PEZI</name>
<proteinExistence type="predicted"/>
<evidence type="ECO:0000313" key="3">
    <source>
        <dbReference type="Proteomes" id="UP001521184"/>
    </source>
</evidence>
<reference evidence="2 3" key="1">
    <citation type="journal article" date="2023" name="Plant Dis.">
        <title>First Report of Diplodia intermedia Causing Canker and Dieback Diseases on Apple Trees in Canada.</title>
        <authorList>
            <person name="Ellouze W."/>
            <person name="Ilyukhin E."/>
            <person name="Sulman M."/>
            <person name="Ali S."/>
        </authorList>
    </citation>
    <scope>NUCLEOTIDE SEQUENCE [LARGE SCALE GENOMIC DNA]</scope>
    <source>
        <strain evidence="2 3">M45-28</strain>
    </source>
</reference>